<evidence type="ECO:0000256" key="1">
    <source>
        <dbReference type="SAM" id="SignalP"/>
    </source>
</evidence>
<dbReference type="EMBL" id="CANHGI010000004">
    <property type="protein sequence ID" value="CAI5447373.1"/>
    <property type="molecule type" value="Genomic_DNA"/>
</dbReference>
<dbReference type="AlphaFoldDB" id="A0A9P1IN49"/>
<feature type="chain" id="PRO_5040486486" evidence="1">
    <location>
        <begin position="19"/>
        <end position="249"/>
    </location>
</feature>
<feature type="signal peptide" evidence="1">
    <location>
        <begin position="1"/>
        <end position="18"/>
    </location>
</feature>
<keyword evidence="1" id="KW-0732">Signal</keyword>
<dbReference type="Proteomes" id="UP001152747">
    <property type="component" value="Unassembled WGS sequence"/>
</dbReference>
<name>A0A9P1IN49_9PELO</name>
<organism evidence="2 3">
    <name type="scientific">Caenorhabditis angaria</name>
    <dbReference type="NCBI Taxonomy" id="860376"/>
    <lineage>
        <taxon>Eukaryota</taxon>
        <taxon>Metazoa</taxon>
        <taxon>Ecdysozoa</taxon>
        <taxon>Nematoda</taxon>
        <taxon>Chromadorea</taxon>
        <taxon>Rhabditida</taxon>
        <taxon>Rhabditina</taxon>
        <taxon>Rhabditomorpha</taxon>
        <taxon>Rhabditoidea</taxon>
        <taxon>Rhabditidae</taxon>
        <taxon>Peloderinae</taxon>
        <taxon>Caenorhabditis</taxon>
    </lineage>
</organism>
<reference evidence="2" key="1">
    <citation type="submission" date="2022-11" db="EMBL/GenBank/DDBJ databases">
        <authorList>
            <person name="Kikuchi T."/>
        </authorList>
    </citation>
    <scope>NUCLEOTIDE SEQUENCE</scope>
    <source>
        <strain evidence="2">PS1010</strain>
    </source>
</reference>
<evidence type="ECO:0000313" key="2">
    <source>
        <dbReference type="EMBL" id="CAI5447373.1"/>
    </source>
</evidence>
<keyword evidence="3" id="KW-1185">Reference proteome</keyword>
<accession>A0A9P1IN49</accession>
<evidence type="ECO:0000313" key="3">
    <source>
        <dbReference type="Proteomes" id="UP001152747"/>
    </source>
</evidence>
<gene>
    <name evidence="2" type="ORF">CAMP_LOCUS10010</name>
</gene>
<protein>
    <submittedName>
        <fullName evidence="2">Uncharacterized protein</fullName>
    </submittedName>
</protein>
<comment type="caution">
    <text evidence="2">The sequence shown here is derived from an EMBL/GenBank/DDBJ whole genome shotgun (WGS) entry which is preliminary data.</text>
</comment>
<sequence length="249" mass="29061">MWITLLIFCCLSVPDVNGFDDFAELIYLNYSAAKEAKRIVDKLIEVSRLPEPMKNPFLEHVKYYPCDSFKNLIDLLSHTSSSLVSQAAYVNGNLEFIMQSIECYVHFKTAGEPGNEHVSSIIGLDYETPKTIPKLHRATIDRIYPLLKYSAKYRENFQMETCDNRTLGRSGFFLEFMDYARDMKVMEAFQVDRSYERTVFLFFSKSFKRHGFLAKVEMTVKGYYHQFLLSLDSGYHFVNGKQWLCVKRT</sequence>
<proteinExistence type="predicted"/>